<accession>A0AAW8J9S9</accession>
<dbReference type="AlphaFoldDB" id="A0AAW8J9S9"/>
<dbReference type="Proteomes" id="UP001243844">
    <property type="component" value="Unassembled WGS sequence"/>
</dbReference>
<keyword evidence="1" id="KW-0732">Signal</keyword>
<name>A0AAW8J9S9_9GAMM</name>
<dbReference type="RefSeq" id="WP_308981280.1">
    <property type="nucleotide sequence ID" value="NZ_JAVIDL010000010.1"/>
</dbReference>
<proteinExistence type="predicted"/>
<reference evidence="2" key="1">
    <citation type="submission" date="2023-08" db="EMBL/GenBank/DDBJ databases">
        <title>Emergence of clinically-relevant ST2 carbapenem-resistant Acinetobacter baumannii strains in hospital sewages in Zhejiang, East of China.</title>
        <authorList>
            <person name="Kaichao C."/>
            <person name="Zhang R."/>
        </authorList>
    </citation>
    <scope>NUCLEOTIDE SEQUENCE</scope>
    <source>
        <strain evidence="2">M-RB-37</strain>
    </source>
</reference>
<organism evidence="2 3">
    <name type="scientific">Acinetobacter rudis</name>
    <dbReference type="NCBI Taxonomy" id="632955"/>
    <lineage>
        <taxon>Bacteria</taxon>
        <taxon>Pseudomonadati</taxon>
        <taxon>Pseudomonadota</taxon>
        <taxon>Gammaproteobacteria</taxon>
        <taxon>Moraxellales</taxon>
        <taxon>Moraxellaceae</taxon>
        <taxon>Acinetobacter</taxon>
    </lineage>
</organism>
<evidence type="ECO:0000256" key="1">
    <source>
        <dbReference type="SAM" id="SignalP"/>
    </source>
</evidence>
<evidence type="ECO:0000313" key="3">
    <source>
        <dbReference type="Proteomes" id="UP001243844"/>
    </source>
</evidence>
<evidence type="ECO:0000313" key="2">
    <source>
        <dbReference type="EMBL" id="MDQ8935466.1"/>
    </source>
</evidence>
<protein>
    <submittedName>
        <fullName evidence="2">Uncharacterized protein</fullName>
    </submittedName>
</protein>
<gene>
    <name evidence="2" type="ORF">RFH47_06965</name>
</gene>
<dbReference type="EMBL" id="JAVIDL010000010">
    <property type="protein sequence ID" value="MDQ8935466.1"/>
    <property type="molecule type" value="Genomic_DNA"/>
</dbReference>
<feature type="signal peptide" evidence="1">
    <location>
        <begin position="1"/>
        <end position="21"/>
    </location>
</feature>
<feature type="chain" id="PRO_5043499590" evidence="1">
    <location>
        <begin position="22"/>
        <end position="235"/>
    </location>
</feature>
<sequence>MRILKQLCCSILIGLSVSSMAAEVSISKDQSQNAVQATNIITFFSARQHGQTLSTPTADPQGIYRVLISKSNEGYLVQDFFQANHQAQSSPVLLTDNKDLDRFQVESAVGEIRLYNRQGQYFNKQIYDKDHRITYLAGYSLEGKLLLEQIVNLENETINTKIWHSNGVLAFDLTSTTSMHLIDYKAQRRNGQAFNPQTCFMERSIALDYVALDPCVLQLKSLNEKYAKLWEAQMQ</sequence>
<comment type="caution">
    <text evidence="2">The sequence shown here is derived from an EMBL/GenBank/DDBJ whole genome shotgun (WGS) entry which is preliminary data.</text>
</comment>